<comment type="catalytic activity">
    <reaction evidence="1">
        <text>D-glucarate = 5-dehydro-4-deoxy-D-glucarate + H2O</text>
        <dbReference type="Rhea" id="RHEA:14573"/>
        <dbReference type="ChEBI" id="CHEBI:15377"/>
        <dbReference type="ChEBI" id="CHEBI:30612"/>
        <dbReference type="ChEBI" id="CHEBI:42819"/>
        <dbReference type="EC" id="4.2.1.40"/>
    </reaction>
</comment>
<feature type="active site" description="Proton acceptor" evidence="10">
    <location>
        <position position="347"/>
    </location>
</feature>
<proteinExistence type="inferred from homology"/>
<feature type="binding site" evidence="11">
    <location>
        <position position="213"/>
    </location>
    <ligand>
        <name>substrate</name>
    </ligand>
</feature>
<evidence type="ECO:0000313" key="15">
    <source>
        <dbReference type="Proteomes" id="UP000672934"/>
    </source>
</evidence>
<dbReference type="GO" id="GO:0000287">
    <property type="term" value="F:magnesium ion binding"/>
    <property type="evidence" value="ECO:0007669"/>
    <property type="project" value="UniProtKB-UniRule"/>
</dbReference>
<evidence type="ECO:0000256" key="2">
    <source>
        <dbReference type="ARBA" id="ARBA00001946"/>
    </source>
</evidence>
<feature type="binding site" evidence="11">
    <location>
        <position position="297"/>
    </location>
    <ligand>
        <name>substrate</name>
    </ligand>
</feature>
<evidence type="ECO:0000259" key="13">
    <source>
        <dbReference type="SMART" id="SM00922"/>
    </source>
</evidence>
<comment type="similarity">
    <text evidence="4">Belongs to the mandelate racemase/muconate lactonizing enzyme family. GlucD subfamily.</text>
</comment>
<keyword evidence="6 12" id="KW-0479">Metal-binding</keyword>
<evidence type="ECO:0000256" key="7">
    <source>
        <dbReference type="ARBA" id="ARBA00022842"/>
    </source>
</evidence>
<dbReference type="Pfam" id="PF13378">
    <property type="entry name" value="MR_MLE_C"/>
    <property type="match status" value="1"/>
</dbReference>
<keyword evidence="7 12" id="KW-0460">Magnesium</keyword>
<dbReference type="Proteomes" id="UP000672934">
    <property type="component" value="Unassembled WGS sequence"/>
</dbReference>
<dbReference type="SFLD" id="SFLDG00055">
    <property type="entry name" value="glucarate_dehydratase"/>
    <property type="match status" value="1"/>
</dbReference>
<dbReference type="CDD" id="cd03323">
    <property type="entry name" value="D-glucarate_dehydratase"/>
    <property type="match status" value="1"/>
</dbReference>
<dbReference type="InterPro" id="IPR034593">
    <property type="entry name" value="DgoD-like"/>
</dbReference>
<comment type="caution">
    <text evidence="14">The sequence shown here is derived from an EMBL/GenBank/DDBJ whole genome shotgun (WGS) entry which is preliminary data.</text>
</comment>
<evidence type="ECO:0000313" key="14">
    <source>
        <dbReference type="EMBL" id="CAG2152199.1"/>
    </source>
</evidence>
<evidence type="ECO:0000256" key="5">
    <source>
        <dbReference type="ARBA" id="ARBA00011973"/>
    </source>
</evidence>
<dbReference type="InterPro" id="IPR029065">
    <property type="entry name" value="Enolase_C-like"/>
</dbReference>
<evidence type="ECO:0000256" key="10">
    <source>
        <dbReference type="PIRSR" id="PIRSR617653-1"/>
    </source>
</evidence>
<feature type="binding site" evidence="12">
    <location>
        <position position="243"/>
    </location>
    <ligand>
        <name>Mg(2+)</name>
        <dbReference type="ChEBI" id="CHEBI:18420"/>
    </ligand>
</feature>
<keyword evidence="8 14" id="KW-0456">Lyase</keyword>
<protein>
    <recommendedName>
        <fullName evidence="5 9">Glucarate dehydratase</fullName>
        <ecNumber evidence="5 9">4.2.1.40</ecNumber>
    </recommendedName>
</protein>
<comment type="pathway">
    <text evidence="3">Carbohydrate acid metabolism; D-glucarate degradation; 2,5-dioxopentanoate from D-glucarate: step 1/2.</text>
</comment>
<dbReference type="Gene3D" id="3.20.20.120">
    <property type="entry name" value="Enolase-like C-terminal domain"/>
    <property type="match status" value="1"/>
</dbReference>
<feature type="domain" description="Mandelate racemase/muconate lactonizing enzyme C-terminal" evidence="13">
    <location>
        <begin position="193"/>
        <end position="293"/>
    </location>
</feature>
<dbReference type="PANTHER" id="PTHR48080:SF4">
    <property type="entry name" value="GLUCARATE DEHYDRATASE"/>
    <property type="match status" value="1"/>
</dbReference>
<feature type="active site" description="Proton acceptor" evidence="10">
    <location>
        <position position="215"/>
    </location>
</feature>
<feature type="binding site" evidence="12">
    <location>
        <position position="274"/>
    </location>
    <ligand>
        <name>Mg(2+)</name>
        <dbReference type="ChEBI" id="CHEBI:18420"/>
    </ligand>
</feature>
<evidence type="ECO:0000256" key="9">
    <source>
        <dbReference type="NCBIfam" id="TIGR03247"/>
    </source>
</evidence>
<dbReference type="SMART" id="SM00922">
    <property type="entry name" value="MR_MLE"/>
    <property type="match status" value="1"/>
</dbReference>
<feature type="binding site" evidence="11">
    <location>
        <position position="429"/>
    </location>
    <ligand>
        <name>substrate</name>
    </ligand>
</feature>
<keyword evidence="15" id="KW-1185">Reference proteome</keyword>
<dbReference type="GO" id="GO:0019394">
    <property type="term" value="P:glucarate catabolic process"/>
    <property type="evidence" value="ECO:0007669"/>
    <property type="project" value="UniProtKB-UniRule"/>
</dbReference>
<evidence type="ECO:0000256" key="6">
    <source>
        <dbReference type="ARBA" id="ARBA00022723"/>
    </source>
</evidence>
<dbReference type="InterPro" id="IPR013341">
    <property type="entry name" value="Mandelate_racemase_N_dom"/>
</dbReference>
<dbReference type="SUPFAM" id="SSF51604">
    <property type="entry name" value="Enolase C-terminal domain-like"/>
    <property type="match status" value="1"/>
</dbReference>
<dbReference type="RefSeq" id="WP_211949454.1">
    <property type="nucleotide sequence ID" value="NZ_CAJPUY010000018.1"/>
</dbReference>
<dbReference type="SFLD" id="SFLDS00001">
    <property type="entry name" value="Enolase"/>
    <property type="match status" value="1"/>
</dbReference>
<feature type="binding site" evidence="11">
    <location>
        <position position="40"/>
    </location>
    <ligand>
        <name>substrate</name>
    </ligand>
</feature>
<gene>
    <name evidence="14" type="primary">gudD</name>
    <name evidence="14" type="ORF">LMG31506_04557</name>
</gene>
<dbReference type="GO" id="GO:0008872">
    <property type="term" value="F:glucarate dehydratase activity"/>
    <property type="evidence" value="ECO:0007669"/>
    <property type="project" value="UniProtKB-UniRule"/>
</dbReference>
<dbReference type="Pfam" id="PF02746">
    <property type="entry name" value="MR_MLE_N"/>
    <property type="match status" value="1"/>
</dbReference>
<reference evidence="14" key="1">
    <citation type="submission" date="2021-03" db="EMBL/GenBank/DDBJ databases">
        <authorList>
            <person name="Peeters C."/>
        </authorList>
    </citation>
    <scope>NUCLEOTIDE SEQUENCE</scope>
    <source>
        <strain evidence="14">LMG 31506</strain>
    </source>
</reference>
<dbReference type="Gene3D" id="3.30.390.10">
    <property type="entry name" value="Enolase-like, N-terminal domain"/>
    <property type="match status" value="1"/>
</dbReference>
<dbReference type="InterPro" id="IPR036849">
    <property type="entry name" value="Enolase-like_C_sf"/>
</dbReference>
<feature type="binding site" evidence="11">
    <location>
        <begin position="347"/>
        <end position="349"/>
    </location>
    <ligand>
        <name>substrate</name>
    </ligand>
</feature>
<evidence type="ECO:0000256" key="3">
    <source>
        <dbReference type="ARBA" id="ARBA00005183"/>
    </source>
</evidence>
<feature type="binding site" evidence="11">
    <location>
        <position position="111"/>
    </location>
    <ligand>
        <name>substrate</name>
    </ligand>
</feature>
<sequence length="453" mass="49349">MNASQAAIHGNNAATPVVTELTVVPVAGHDSMLMNLSGAHGPYFTRNIVILRDSAGNTGVGEVPGGEGIRQTLEDARQLVVGQPIGQYQAMLNRARAAFAGRDAGGRGLQTFDLRIAIHAVTALEAALLDLLGKHLQVPVAALLGEGQQRDAVEMLGYLFYIGDRRRTTLGYRTEPGADNAWFRLRNEEAMTPEAVVRLAEAAYERYGFNDFKLKGGVLSGDEEMEAIIALHERFPKARVTLDPNGGWLLKDAIRLCRDKHGVLAYAEDPCGAEDGYSGREIMAEFRAATGLPTATNMIATDWRQMGHAVRLQSVDIPLADPHFWTMQGSVRVAQMCAEWGLTWGSHSNNHFDISLAMFTHVAAAAPGRVTAIDTHWIWQDGEHLTRDPLKIEGGLVQVPKTPGLGVELDMDALARAHALYQEKGLGARDDAIAMQFLIPGWKFNNKAPCMVR</sequence>
<evidence type="ECO:0000256" key="1">
    <source>
        <dbReference type="ARBA" id="ARBA00001426"/>
    </source>
</evidence>
<name>A0A916IWD4_9BURK</name>
<dbReference type="InterPro" id="IPR013342">
    <property type="entry name" value="Mandelate_racemase_C"/>
</dbReference>
<evidence type="ECO:0000256" key="8">
    <source>
        <dbReference type="ARBA" id="ARBA00023239"/>
    </source>
</evidence>
<dbReference type="SFLD" id="SFLDF00005">
    <property type="entry name" value="glucarate_dehydratase"/>
    <property type="match status" value="1"/>
</dbReference>
<evidence type="ECO:0000256" key="11">
    <source>
        <dbReference type="PIRSR" id="PIRSR617653-2"/>
    </source>
</evidence>
<dbReference type="EC" id="4.2.1.40" evidence="5 9"/>
<feature type="binding site" evidence="11">
    <location>
        <position position="158"/>
    </location>
    <ligand>
        <name>substrate</name>
    </ligand>
</feature>
<dbReference type="EMBL" id="CAJPUY010000018">
    <property type="protein sequence ID" value="CAG2152199.1"/>
    <property type="molecule type" value="Genomic_DNA"/>
</dbReference>
<comment type="cofactor">
    <cofactor evidence="2 12">
        <name>Mg(2+)</name>
        <dbReference type="ChEBI" id="CHEBI:18420"/>
    </cofactor>
</comment>
<feature type="binding site" evidence="11">
    <location>
        <begin position="243"/>
        <end position="245"/>
    </location>
    <ligand>
        <name>substrate</name>
    </ligand>
</feature>
<dbReference type="InterPro" id="IPR029017">
    <property type="entry name" value="Enolase-like_N"/>
</dbReference>
<organism evidence="14 15">
    <name type="scientific">Cupriavidus yeoncheonensis</name>
    <dbReference type="NCBI Taxonomy" id="1462994"/>
    <lineage>
        <taxon>Bacteria</taxon>
        <taxon>Pseudomonadati</taxon>
        <taxon>Pseudomonadota</taxon>
        <taxon>Betaproteobacteria</taxon>
        <taxon>Burkholderiales</taxon>
        <taxon>Burkholderiaceae</taxon>
        <taxon>Cupriavidus</taxon>
    </lineage>
</organism>
<dbReference type="SUPFAM" id="SSF54826">
    <property type="entry name" value="Enolase N-terminal domain-like"/>
    <property type="match status" value="1"/>
</dbReference>
<dbReference type="AlphaFoldDB" id="A0A916IWD4"/>
<feature type="binding site" evidence="11">
    <location>
        <position position="376"/>
    </location>
    <ligand>
        <name>substrate</name>
    </ligand>
</feature>
<feature type="binding site" evidence="12">
    <location>
        <position position="297"/>
    </location>
    <ligand>
        <name>Mg(2+)</name>
        <dbReference type="ChEBI" id="CHEBI:18420"/>
    </ligand>
</feature>
<dbReference type="PANTHER" id="PTHR48080">
    <property type="entry name" value="D-GALACTONATE DEHYDRATASE-RELATED"/>
    <property type="match status" value="1"/>
</dbReference>
<evidence type="ECO:0000256" key="4">
    <source>
        <dbReference type="ARBA" id="ARBA00009938"/>
    </source>
</evidence>
<evidence type="ECO:0000256" key="12">
    <source>
        <dbReference type="PIRSR" id="PIRSR617653-3"/>
    </source>
</evidence>
<dbReference type="NCBIfam" id="TIGR03247">
    <property type="entry name" value="glucar-dehydr"/>
    <property type="match status" value="1"/>
</dbReference>
<dbReference type="InterPro" id="IPR034598">
    <property type="entry name" value="GlucD-like"/>
</dbReference>
<accession>A0A916IWD4</accession>
<dbReference type="InterPro" id="IPR017653">
    <property type="entry name" value="Glucarate_dehydratase"/>
</dbReference>